<dbReference type="PROSITE" id="PS50089">
    <property type="entry name" value="ZF_RING_2"/>
    <property type="match status" value="1"/>
</dbReference>
<dbReference type="InterPro" id="IPR013083">
    <property type="entry name" value="Znf_RING/FYVE/PHD"/>
</dbReference>
<name>A0A1J8QHP2_9AGAM</name>
<evidence type="ECO:0000259" key="10">
    <source>
        <dbReference type="PROSITE" id="PS50089"/>
    </source>
</evidence>
<dbReference type="InterPro" id="IPR024991">
    <property type="entry name" value="RING-H2_APC11"/>
</dbReference>
<protein>
    <recommendedName>
        <fullName evidence="1">Anaphase-promoting complex subunit 11</fullName>
    </recommendedName>
</protein>
<keyword evidence="7" id="KW-0862">Zinc</keyword>
<evidence type="ECO:0000256" key="4">
    <source>
        <dbReference type="ARBA" id="ARBA00022771"/>
    </source>
</evidence>
<dbReference type="SUPFAM" id="SSF57850">
    <property type="entry name" value="RING/U-box"/>
    <property type="match status" value="1"/>
</dbReference>
<dbReference type="Pfam" id="PF12861">
    <property type="entry name" value="zf-ANAPC11"/>
    <property type="match status" value="2"/>
</dbReference>
<keyword evidence="4 9" id="KW-0863">Zinc-finger</keyword>
<keyword evidence="12" id="KW-1185">Reference proteome</keyword>
<keyword evidence="5" id="KW-0498">Mitosis</keyword>
<dbReference type="GO" id="GO:0005680">
    <property type="term" value="C:anaphase-promoting complex"/>
    <property type="evidence" value="ECO:0007669"/>
    <property type="project" value="InterPro"/>
</dbReference>
<comment type="caution">
    <text evidence="11">The sequence shown here is derived from an EMBL/GenBank/DDBJ whole genome shotgun (WGS) entry which is preliminary data.</text>
</comment>
<evidence type="ECO:0000313" key="11">
    <source>
        <dbReference type="EMBL" id="OJA20175.1"/>
    </source>
</evidence>
<dbReference type="CDD" id="cd16456">
    <property type="entry name" value="RING-H2_APC11"/>
    <property type="match status" value="1"/>
</dbReference>
<accession>A0A1J8QHP2</accession>
<keyword evidence="6" id="KW-0833">Ubl conjugation pathway</keyword>
<evidence type="ECO:0000256" key="8">
    <source>
        <dbReference type="ARBA" id="ARBA00023306"/>
    </source>
</evidence>
<dbReference type="STRING" id="180088.A0A1J8QHP2"/>
<sequence>MKVHIKHWSAVAQWRWNTGNTTHDQDDEGDVCGICRVPYEGCCPSCKMPGDDCPLISDDLPFVFVFAFTHARAVVWGECSHVFHMHCLLKWLGTTASKQQCPMDRRAWVTAERKANEPSSTTVS</sequence>
<keyword evidence="2" id="KW-0132">Cell division</keyword>
<keyword evidence="8" id="KW-0131">Cell cycle</keyword>
<dbReference type="AlphaFoldDB" id="A0A1J8QHP2"/>
<dbReference type="GO" id="GO:0097602">
    <property type="term" value="F:cullin family protein binding"/>
    <property type="evidence" value="ECO:0007669"/>
    <property type="project" value="InterPro"/>
</dbReference>
<keyword evidence="3" id="KW-0479">Metal-binding</keyword>
<reference evidence="11 12" key="1">
    <citation type="submission" date="2016-03" db="EMBL/GenBank/DDBJ databases">
        <title>Comparative genomics of the ectomycorrhizal sister species Rhizopogon vinicolor and Rhizopogon vesiculosus (Basidiomycota: Boletales) reveals a divergence of the mating type B locus.</title>
        <authorList>
            <person name="Mujic A.B."/>
            <person name="Kuo A."/>
            <person name="Tritt A."/>
            <person name="Lipzen A."/>
            <person name="Chen C."/>
            <person name="Johnson J."/>
            <person name="Sharma A."/>
            <person name="Barry K."/>
            <person name="Grigoriev I.V."/>
            <person name="Spatafora J.W."/>
        </authorList>
    </citation>
    <scope>NUCLEOTIDE SEQUENCE [LARGE SCALE GENOMIC DNA]</scope>
    <source>
        <strain evidence="11 12">AM-OR11-056</strain>
    </source>
</reference>
<organism evidence="11 12">
    <name type="scientific">Rhizopogon vesiculosus</name>
    <dbReference type="NCBI Taxonomy" id="180088"/>
    <lineage>
        <taxon>Eukaryota</taxon>
        <taxon>Fungi</taxon>
        <taxon>Dikarya</taxon>
        <taxon>Basidiomycota</taxon>
        <taxon>Agaricomycotina</taxon>
        <taxon>Agaricomycetes</taxon>
        <taxon>Agaricomycetidae</taxon>
        <taxon>Boletales</taxon>
        <taxon>Suillineae</taxon>
        <taxon>Rhizopogonaceae</taxon>
        <taxon>Rhizopogon</taxon>
    </lineage>
</organism>
<proteinExistence type="predicted"/>
<dbReference type="InterPro" id="IPR001841">
    <property type="entry name" value="Znf_RING"/>
</dbReference>
<evidence type="ECO:0000256" key="7">
    <source>
        <dbReference type="ARBA" id="ARBA00022833"/>
    </source>
</evidence>
<dbReference type="GO" id="GO:0031145">
    <property type="term" value="P:anaphase-promoting complex-dependent catabolic process"/>
    <property type="evidence" value="ECO:0007669"/>
    <property type="project" value="InterPro"/>
</dbReference>
<evidence type="ECO:0000256" key="3">
    <source>
        <dbReference type="ARBA" id="ARBA00022723"/>
    </source>
</evidence>
<dbReference type="GO" id="GO:0051301">
    <property type="term" value="P:cell division"/>
    <property type="evidence" value="ECO:0007669"/>
    <property type="project" value="UniProtKB-KW"/>
</dbReference>
<dbReference type="EMBL" id="LVVM01000684">
    <property type="protein sequence ID" value="OJA20175.1"/>
    <property type="molecule type" value="Genomic_DNA"/>
</dbReference>
<gene>
    <name evidence="11" type="ORF">AZE42_12048</name>
</gene>
<dbReference type="Gene3D" id="3.30.40.10">
    <property type="entry name" value="Zinc/RING finger domain, C3HC4 (zinc finger)"/>
    <property type="match status" value="1"/>
</dbReference>
<evidence type="ECO:0000256" key="1">
    <source>
        <dbReference type="ARBA" id="ARBA00013928"/>
    </source>
</evidence>
<evidence type="ECO:0000256" key="9">
    <source>
        <dbReference type="PROSITE-ProRule" id="PRU00175"/>
    </source>
</evidence>
<dbReference type="PANTHER" id="PTHR11210">
    <property type="entry name" value="RING BOX"/>
    <property type="match status" value="1"/>
</dbReference>
<dbReference type="GO" id="GO:0008270">
    <property type="term" value="F:zinc ion binding"/>
    <property type="evidence" value="ECO:0007669"/>
    <property type="project" value="UniProtKB-KW"/>
</dbReference>
<dbReference type="Proteomes" id="UP000183567">
    <property type="component" value="Unassembled WGS sequence"/>
</dbReference>
<evidence type="ECO:0000313" key="12">
    <source>
        <dbReference type="Proteomes" id="UP000183567"/>
    </source>
</evidence>
<feature type="domain" description="RING-type" evidence="10">
    <location>
        <begin position="43"/>
        <end position="105"/>
    </location>
</feature>
<evidence type="ECO:0000256" key="2">
    <source>
        <dbReference type="ARBA" id="ARBA00022618"/>
    </source>
</evidence>
<evidence type="ECO:0000256" key="6">
    <source>
        <dbReference type="ARBA" id="ARBA00022786"/>
    </source>
</evidence>
<dbReference type="InterPro" id="IPR051031">
    <property type="entry name" value="RING-box_E3_Ubiquitin_Ligase"/>
</dbReference>
<evidence type="ECO:0000256" key="5">
    <source>
        <dbReference type="ARBA" id="ARBA00022776"/>
    </source>
</evidence>
<dbReference type="GO" id="GO:0061630">
    <property type="term" value="F:ubiquitin protein ligase activity"/>
    <property type="evidence" value="ECO:0007669"/>
    <property type="project" value="InterPro"/>
</dbReference>
<dbReference type="OrthoDB" id="1681166at2759"/>